<accession>A0A0H5RBE1</accession>
<protein>
    <submittedName>
        <fullName evidence="1">Uncharacterized protein</fullName>
    </submittedName>
</protein>
<dbReference type="AlphaFoldDB" id="A0A0H5RBE1"/>
<name>A0A0H5RBE1_9EUKA</name>
<sequence length="125" mass="14055">NPWRQSPLPNLSFTLSDTALMNWSDTSTGFRHHGLSHQVLYHKQVRLPSPVSAPAITVVLARFLSLEIAPWAWPGLMVNRLESDWQKSSTNWCRKPSQSLDFGSVSINSTGSRKHNRSGTEVIML</sequence>
<dbReference type="EMBL" id="HACM01011088">
    <property type="protein sequence ID" value="CRZ11530.1"/>
    <property type="molecule type" value="Transcribed_RNA"/>
</dbReference>
<evidence type="ECO:0000313" key="1">
    <source>
        <dbReference type="EMBL" id="CRZ11530.1"/>
    </source>
</evidence>
<organism evidence="1">
    <name type="scientific">Spongospora subterranea</name>
    <dbReference type="NCBI Taxonomy" id="70186"/>
    <lineage>
        <taxon>Eukaryota</taxon>
        <taxon>Sar</taxon>
        <taxon>Rhizaria</taxon>
        <taxon>Endomyxa</taxon>
        <taxon>Phytomyxea</taxon>
        <taxon>Plasmodiophorida</taxon>
        <taxon>Plasmodiophoridae</taxon>
        <taxon>Spongospora</taxon>
    </lineage>
</organism>
<feature type="non-terminal residue" evidence="1">
    <location>
        <position position="1"/>
    </location>
</feature>
<proteinExistence type="predicted"/>
<reference evidence="1" key="1">
    <citation type="submission" date="2015-04" db="EMBL/GenBank/DDBJ databases">
        <title>The genome sequence of the plant pathogenic Rhizarian Plasmodiophora brassicae reveals insights in its biotrophic life cycle and the origin of chitin synthesis.</title>
        <authorList>
            <person name="Schwelm A."/>
            <person name="Fogelqvist J."/>
            <person name="Knaust A."/>
            <person name="Julke S."/>
            <person name="Lilja T."/>
            <person name="Dhandapani V."/>
            <person name="Bonilla-Rosso G."/>
            <person name="Karlsson M."/>
            <person name="Shevchenko A."/>
            <person name="Choi S.R."/>
            <person name="Kim H.G."/>
            <person name="Park J.Y."/>
            <person name="Lim Y.P."/>
            <person name="Ludwig-Muller J."/>
            <person name="Dixelius C."/>
        </authorList>
    </citation>
    <scope>NUCLEOTIDE SEQUENCE</scope>
    <source>
        <tissue evidence="1">Potato root galls</tissue>
    </source>
</reference>